<keyword evidence="5" id="KW-1185">Reference proteome</keyword>
<protein>
    <submittedName>
        <fullName evidence="4">TetR/AcrR family transcriptional regulator</fullName>
    </submittedName>
</protein>
<dbReference type="RefSeq" id="WP_169565709.1">
    <property type="nucleotide sequence ID" value="NZ_JAAXYH010000020.1"/>
</dbReference>
<evidence type="ECO:0000256" key="2">
    <source>
        <dbReference type="PROSITE-ProRule" id="PRU00335"/>
    </source>
</evidence>
<dbReference type="EMBL" id="JAAXYH010000020">
    <property type="protein sequence ID" value="NMH66979.1"/>
    <property type="molecule type" value="Genomic_DNA"/>
</dbReference>
<reference evidence="4" key="1">
    <citation type="submission" date="2020-04" db="EMBL/GenBank/DDBJ databases">
        <title>Description of Shewanella salipaludis sp. nov., isolated from a salt marsh.</title>
        <authorList>
            <person name="Park S."/>
            <person name="Yoon J.-H."/>
        </authorList>
    </citation>
    <scope>NUCLEOTIDE SEQUENCE</scope>
    <source>
        <strain evidence="4">SHSM-M6</strain>
    </source>
</reference>
<comment type="caution">
    <text evidence="4">The sequence shown here is derived from an EMBL/GenBank/DDBJ whole genome shotgun (WGS) entry which is preliminary data.</text>
</comment>
<evidence type="ECO:0000313" key="5">
    <source>
        <dbReference type="Proteomes" id="UP000737113"/>
    </source>
</evidence>
<dbReference type="Pfam" id="PF00440">
    <property type="entry name" value="TetR_N"/>
    <property type="match status" value="1"/>
</dbReference>
<dbReference type="Proteomes" id="UP000737113">
    <property type="component" value="Unassembled WGS sequence"/>
</dbReference>
<keyword evidence="1 2" id="KW-0238">DNA-binding</keyword>
<dbReference type="Gene3D" id="1.10.357.10">
    <property type="entry name" value="Tetracycline Repressor, domain 2"/>
    <property type="match status" value="1"/>
</dbReference>
<dbReference type="PANTHER" id="PTHR30055:SF233">
    <property type="entry name" value="REGULATORY PROTEIN TETR"/>
    <property type="match status" value="1"/>
</dbReference>
<dbReference type="SUPFAM" id="SSF46689">
    <property type="entry name" value="Homeodomain-like"/>
    <property type="match status" value="1"/>
</dbReference>
<dbReference type="PANTHER" id="PTHR30055">
    <property type="entry name" value="HTH-TYPE TRANSCRIPTIONAL REGULATOR RUTR"/>
    <property type="match status" value="1"/>
</dbReference>
<evidence type="ECO:0000259" key="3">
    <source>
        <dbReference type="PROSITE" id="PS50977"/>
    </source>
</evidence>
<sequence>MSVIPGRPKGDSDARARLVTAALSLFTRRSFQTVSTREVAREAGVDAALIRYYFGSKAGLFEHMVRETLAPVLARFRALSAEQTPEDLTGLMLSYYRAMAPNPGLPRLIIRVLQEGEGSEPYRILLSVFTEVIDLSRQWFGRALMTRDSLREGVNPDLARLSLVSLMVFPLIAPPALMRQFGLQLDPQSLELLVEHNVEVLTQGIFNTDPRSRV</sequence>
<dbReference type="GO" id="GO:0000976">
    <property type="term" value="F:transcription cis-regulatory region binding"/>
    <property type="evidence" value="ECO:0007669"/>
    <property type="project" value="TreeGrafter"/>
</dbReference>
<dbReference type="PRINTS" id="PR00455">
    <property type="entry name" value="HTHTETR"/>
</dbReference>
<accession>A0A972FXD3</accession>
<proteinExistence type="predicted"/>
<dbReference type="InterPro" id="IPR009057">
    <property type="entry name" value="Homeodomain-like_sf"/>
</dbReference>
<gene>
    <name evidence="4" type="ORF">HC757_17620</name>
</gene>
<dbReference type="AlphaFoldDB" id="A0A972FXD3"/>
<evidence type="ECO:0000256" key="1">
    <source>
        <dbReference type="ARBA" id="ARBA00023125"/>
    </source>
</evidence>
<dbReference type="PROSITE" id="PS50977">
    <property type="entry name" value="HTH_TETR_2"/>
    <property type="match status" value="1"/>
</dbReference>
<name>A0A972FXD3_9GAMM</name>
<dbReference type="InterPro" id="IPR050109">
    <property type="entry name" value="HTH-type_TetR-like_transc_reg"/>
</dbReference>
<evidence type="ECO:0000313" key="4">
    <source>
        <dbReference type="EMBL" id="NMH66979.1"/>
    </source>
</evidence>
<feature type="DNA-binding region" description="H-T-H motif" evidence="2">
    <location>
        <begin position="35"/>
        <end position="54"/>
    </location>
</feature>
<feature type="domain" description="HTH tetR-type" evidence="3">
    <location>
        <begin position="12"/>
        <end position="72"/>
    </location>
</feature>
<organism evidence="4 5">
    <name type="scientific">Shewanella salipaludis</name>
    <dbReference type="NCBI Taxonomy" id="2723052"/>
    <lineage>
        <taxon>Bacteria</taxon>
        <taxon>Pseudomonadati</taxon>
        <taxon>Pseudomonadota</taxon>
        <taxon>Gammaproteobacteria</taxon>
        <taxon>Alteromonadales</taxon>
        <taxon>Shewanellaceae</taxon>
        <taxon>Shewanella</taxon>
    </lineage>
</organism>
<dbReference type="InterPro" id="IPR001647">
    <property type="entry name" value="HTH_TetR"/>
</dbReference>
<dbReference type="GO" id="GO:0003700">
    <property type="term" value="F:DNA-binding transcription factor activity"/>
    <property type="evidence" value="ECO:0007669"/>
    <property type="project" value="TreeGrafter"/>
</dbReference>